<dbReference type="InterPro" id="IPR010380">
    <property type="entry name" value="DUF975"/>
</dbReference>
<reference evidence="2 3" key="1">
    <citation type="submission" date="2023-08" db="EMBL/GenBank/DDBJ databases">
        <title>Draft genome sequence of Algoriphagus confluentis.</title>
        <authorList>
            <person name="Takatani N."/>
            <person name="Hosokawa M."/>
            <person name="Sawabe T."/>
        </authorList>
    </citation>
    <scope>NUCLEOTIDE SEQUENCE [LARGE SCALE GENOMIC DNA]</scope>
    <source>
        <strain evidence="2 3">NBRC 111222</strain>
    </source>
</reference>
<protein>
    <recommendedName>
        <fullName evidence="4">DUF975 family protein</fullName>
    </recommendedName>
</protein>
<evidence type="ECO:0008006" key="4">
    <source>
        <dbReference type="Google" id="ProtNLM"/>
    </source>
</evidence>
<dbReference type="PANTHER" id="PTHR40076:SF1">
    <property type="entry name" value="MEMBRANE PROTEIN"/>
    <property type="match status" value="1"/>
</dbReference>
<sequence length="219" mass="24353">MMTQAKIQKLFQQYPEFSIQEALSKGWELFKIQPALTFLYSLLILGISAGSSVFLKDYSLFISILISPPLTGGFFLVANQLSRGLEVQLPDYFNGFSYWGILIVTSLVSGILTFLGIIALILPGIYLGVAFTFGIPFALFSGMDFWNSLELSRKLITRNWWKFFGFILVLIGINILGLLFFVVGVLITLPVSYFAVYAVFEKLTAEALADSGPTHESEA</sequence>
<feature type="transmembrane region" description="Helical" evidence="1">
    <location>
        <begin position="163"/>
        <end position="187"/>
    </location>
</feature>
<dbReference type="PANTHER" id="PTHR40076">
    <property type="entry name" value="MEMBRANE PROTEIN-RELATED"/>
    <property type="match status" value="1"/>
</dbReference>
<organism evidence="2 3">
    <name type="scientific">Algoriphagus confluentis</name>
    <dbReference type="NCBI Taxonomy" id="1697556"/>
    <lineage>
        <taxon>Bacteria</taxon>
        <taxon>Pseudomonadati</taxon>
        <taxon>Bacteroidota</taxon>
        <taxon>Cytophagia</taxon>
        <taxon>Cytophagales</taxon>
        <taxon>Cyclobacteriaceae</taxon>
        <taxon>Algoriphagus</taxon>
    </lineage>
</organism>
<name>A0ABQ6PU81_9BACT</name>
<comment type="caution">
    <text evidence="2">The sequence shown here is derived from an EMBL/GenBank/DDBJ whole genome shotgun (WGS) entry which is preliminary data.</text>
</comment>
<gene>
    <name evidence="2" type="ORF">Aconfl_34630</name>
</gene>
<dbReference type="EMBL" id="BTPD01000012">
    <property type="protein sequence ID" value="GMQ30820.1"/>
    <property type="molecule type" value="Genomic_DNA"/>
</dbReference>
<dbReference type="RefSeq" id="WP_338225526.1">
    <property type="nucleotide sequence ID" value="NZ_BTPD01000012.1"/>
</dbReference>
<keyword evidence="1" id="KW-0812">Transmembrane</keyword>
<proteinExistence type="predicted"/>
<dbReference type="Proteomes" id="UP001338309">
    <property type="component" value="Unassembled WGS sequence"/>
</dbReference>
<evidence type="ECO:0000313" key="2">
    <source>
        <dbReference type="EMBL" id="GMQ30820.1"/>
    </source>
</evidence>
<keyword evidence="3" id="KW-1185">Reference proteome</keyword>
<accession>A0ABQ6PU81</accession>
<feature type="transmembrane region" description="Helical" evidence="1">
    <location>
        <begin position="125"/>
        <end position="142"/>
    </location>
</feature>
<keyword evidence="1" id="KW-1133">Transmembrane helix</keyword>
<feature type="transmembrane region" description="Helical" evidence="1">
    <location>
        <begin position="60"/>
        <end position="78"/>
    </location>
</feature>
<feature type="transmembrane region" description="Helical" evidence="1">
    <location>
        <begin position="35"/>
        <end position="54"/>
    </location>
</feature>
<keyword evidence="1" id="KW-0472">Membrane</keyword>
<evidence type="ECO:0000256" key="1">
    <source>
        <dbReference type="SAM" id="Phobius"/>
    </source>
</evidence>
<feature type="transmembrane region" description="Helical" evidence="1">
    <location>
        <begin position="98"/>
        <end position="119"/>
    </location>
</feature>
<evidence type="ECO:0000313" key="3">
    <source>
        <dbReference type="Proteomes" id="UP001338309"/>
    </source>
</evidence>